<name>A0A1I5YVF4_9PSEU</name>
<feature type="domain" description="AMP-binding enzyme C-terminal" evidence="4">
    <location>
        <begin position="414"/>
        <end position="489"/>
    </location>
</feature>
<proteinExistence type="inferred from homology"/>
<dbReference type="PANTHER" id="PTHR43201">
    <property type="entry name" value="ACYL-COA SYNTHETASE"/>
    <property type="match status" value="1"/>
</dbReference>
<feature type="domain" description="AMP-dependent synthetase/ligase" evidence="3">
    <location>
        <begin position="20"/>
        <end position="363"/>
    </location>
</feature>
<sequence>MTRIHDLLRTAPADAVGWTAGSQDLRFAEMDAWSDRIAADFLRRGVRRGDRIAVNGRTTPEWLAVYFAAAKIGAAVVGLSPRYRETEFAHILNDSGARLVVTEPSAGDVDFLALLGNLKLPGVSAATFAELGAAEPDTEALAAASAAVEKDDPVMIIYTSGTTGRPKGATLTHRGQLASAAAEADHLQLSADDVLPVAVPLNHVSGITCCILSALVARSRTVLLPSFDAGAAADLFRTAGLTMWVGVPTMHTLLLNHERFAGIDTSAIRVVVTGGANAEPALLQRLTAAFPKATVMNLYGLSEVSGAVVMTPWNAGTEATERSIGVPFPGVEAKIASPSGEALPTGETGELLFRTPSIMAGYHNLPAETAAALDADGWLHTGDMARADEDGCLTLQGRAKDMFVQGGFNIYPVEVENVLAAHPGVLLAAGVGVPDPVLGEIGRYYVVPAPESAVTEAELKEFCAVQVADYKVPRQIVVRDSLPLTPAGKVRKAALRAENG</sequence>
<dbReference type="Proteomes" id="UP000199137">
    <property type="component" value="Unassembled WGS sequence"/>
</dbReference>
<keyword evidence="2" id="KW-0436">Ligase</keyword>
<dbReference type="Gene3D" id="3.30.300.30">
    <property type="match status" value="1"/>
</dbReference>
<comment type="similarity">
    <text evidence="1">Belongs to the ATP-dependent AMP-binding enzyme family.</text>
</comment>
<keyword evidence="8" id="KW-1185">Reference proteome</keyword>
<accession>A0A1I5YVF4</accession>
<dbReference type="SUPFAM" id="SSF56801">
    <property type="entry name" value="Acetyl-CoA synthetase-like"/>
    <property type="match status" value="1"/>
</dbReference>
<dbReference type="GO" id="GO:0031956">
    <property type="term" value="F:medium-chain fatty acid-CoA ligase activity"/>
    <property type="evidence" value="ECO:0007669"/>
    <property type="project" value="TreeGrafter"/>
</dbReference>
<gene>
    <name evidence="5" type="ORF">G3I59_02180</name>
    <name evidence="6" type="ORF">SAMN05421854_11335</name>
</gene>
<dbReference type="PANTHER" id="PTHR43201:SF5">
    <property type="entry name" value="MEDIUM-CHAIN ACYL-COA LIGASE ACSF2, MITOCHONDRIAL"/>
    <property type="match status" value="1"/>
</dbReference>
<dbReference type="Proteomes" id="UP000470404">
    <property type="component" value="Unassembled WGS sequence"/>
</dbReference>
<dbReference type="Pfam" id="PF13193">
    <property type="entry name" value="AMP-binding_C"/>
    <property type="match status" value="1"/>
</dbReference>
<dbReference type="PROSITE" id="PS00455">
    <property type="entry name" value="AMP_BINDING"/>
    <property type="match status" value="1"/>
</dbReference>
<dbReference type="EMBL" id="FOWC01000013">
    <property type="protein sequence ID" value="SFQ47817.1"/>
    <property type="molecule type" value="Genomic_DNA"/>
</dbReference>
<dbReference type="InterPro" id="IPR042099">
    <property type="entry name" value="ANL_N_sf"/>
</dbReference>
<evidence type="ECO:0000256" key="2">
    <source>
        <dbReference type="ARBA" id="ARBA00022598"/>
    </source>
</evidence>
<dbReference type="InterPro" id="IPR025110">
    <property type="entry name" value="AMP-bd_C"/>
</dbReference>
<protein>
    <submittedName>
        <fullName evidence="5">AMP-binding protein</fullName>
    </submittedName>
    <submittedName>
        <fullName evidence="6">Fatty-acyl-CoA synthase</fullName>
    </submittedName>
</protein>
<evidence type="ECO:0000313" key="6">
    <source>
        <dbReference type="EMBL" id="SFQ47817.1"/>
    </source>
</evidence>
<evidence type="ECO:0000313" key="7">
    <source>
        <dbReference type="Proteomes" id="UP000199137"/>
    </source>
</evidence>
<evidence type="ECO:0000256" key="1">
    <source>
        <dbReference type="ARBA" id="ARBA00006432"/>
    </source>
</evidence>
<dbReference type="Gene3D" id="3.40.50.12780">
    <property type="entry name" value="N-terminal domain of ligase-like"/>
    <property type="match status" value="1"/>
</dbReference>
<evidence type="ECO:0000259" key="3">
    <source>
        <dbReference type="Pfam" id="PF00501"/>
    </source>
</evidence>
<dbReference type="InterPro" id="IPR000873">
    <property type="entry name" value="AMP-dep_synth/lig_dom"/>
</dbReference>
<reference evidence="5 8" key="2">
    <citation type="submission" date="2020-01" db="EMBL/GenBank/DDBJ databases">
        <title>Insect and environment-associated Actinomycetes.</title>
        <authorList>
            <person name="Currrie C."/>
            <person name="Chevrette M."/>
            <person name="Carlson C."/>
            <person name="Stubbendieck R."/>
            <person name="Wendt-Pienkowski E."/>
        </authorList>
    </citation>
    <scope>NUCLEOTIDE SEQUENCE [LARGE SCALE GENOMIC DNA]</scope>
    <source>
        <strain evidence="5 8">SID8386</strain>
    </source>
</reference>
<dbReference type="RefSeq" id="WP_067594445.1">
    <property type="nucleotide sequence ID" value="NZ_FOWC01000013.1"/>
</dbReference>
<dbReference type="InterPro" id="IPR020845">
    <property type="entry name" value="AMP-binding_CS"/>
</dbReference>
<evidence type="ECO:0000313" key="5">
    <source>
        <dbReference type="EMBL" id="NEC54443.1"/>
    </source>
</evidence>
<reference evidence="6 7" key="1">
    <citation type="submission" date="2016-10" db="EMBL/GenBank/DDBJ databases">
        <authorList>
            <person name="de Groot N.N."/>
        </authorList>
    </citation>
    <scope>NUCLEOTIDE SEQUENCE [LARGE SCALE GENOMIC DNA]</scope>
    <source>
        <strain evidence="6 7">DSM 44637</strain>
    </source>
</reference>
<dbReference type="Pfam" id="PF00501">
    <property type="entry name" value="AMP-binding"/>
    <property type="match status" value="1"/>
</dbReference>
<dbReference type="GO" id="GO:0006631">
    <property type="term" value="P:fatty acid metabolic process"/>
    <property type="evidence" value="ECO:0007669"/>
    <property type="project" value="TreeGrafter"/>
</dbReference>
<evidence type="ECO:0000313" key="8">
    <source>
        <dbReference type="Proteomes" id="UP000470404"/>
    </source>
</evidence>
<dbReference type="STRING" id="112413.SAMN05421854_11335"/>
<dbReference type="OrthoDB" id="9803968at2"/>
<organism evidence="6 7">
    <name type="scientific">Amycolatopsis rubida</name>
    <dbReference type="NCBI Taxonomy" id="112413"/>
    <lineage>
        <taxon>Bacteria</taxon>
        <taxon>Bacillati</taxon>
        <taxon>Actinomycetota</taxon>
        <taxon>Actinomycetes</taxon>
        <taxon>Pseudonocardiales</taxon>
        <taxon>Pseudonocardiaceae</taxon>
        <taxon>Amycolatopsis</taxon>
    </lineage>
</organism>
<dbReference type="AlphaFoldDB" id="A0A1I5YVF4"/>
<evidence type="ECO:0000259" key="4">
    <source>
        <dbReference type="Pfam" id="PF13193"/>
    </source>
</evidence>
<dbReference type="EMBL" id="JAAGNC010000020">
    <property type="protein sequence ID" value="NEC54443.1"/>
    <property type="molecule type" value="Genomic_DNA"/>
</dbReference>
<dbReference type="InterPro" id="IPR045851">
    <property type="entry name" value="AMP-bd_C_sf"/>
</dbReference>